<dbReference type="Gene3D" id="2.10.25.10">
    <property type="entry name" value="Laminin"/>
    <property type="match status" value="2"/>
</dbReference>
<evidence type="ECO:0000313" key="9">
    <source>
        <dbReference type="EMBL" id="RWS20118.1"/>
    </source>
</evidence>
<evidence type="ECO:0000259" key="8">
    <source>
        <dbReference type="PROSITE" id="PS01186"/>
    </source>
</evidence>
<evidence type="ECO:0000256" key="2">
    <source>
        <dbReference type="ARBA" id="ARBA00022692"/>
    </source>
</evidence>
<dbReference type="Proteomes" id="UP000288716">
    <property type="component" value="Unassembled WGS sequence"/>
</dbReference>
<keyword evidence="7" id="KW-0325">Glycoprotein</keyword>
<dbReference type="InterPro" id="IPR011042">
    <property type="entry name" value="6-blade_b-propeller_TolB-like"/>
</dbReference>
<dbReference type="InterPro" id="IPR051221">
    <property type="entry name" value="LDLR-related"/>
</dbReference>
<evidence type="ECO:0000256" key="7">
    <source>
        <dbReference type="ARBA" id="ARBA00023180"/>
    </source>
</evidence>
<gene>
    <name evidence="9" type="ORF">B4U80_05266</name>
</gene>
<feature type="non-terminal residue" evidence="9">
    <location>
        <position position="175"/>
    </location>
</feature>
<evidence type="ECO:0000256" key="4">
    <source>
        <dbReference type="ARBA" id="ARBA00022737"/>
    </source>
</evidence>
<evidence type="ECO:0000256" key="6">
    <source>
        <dbReference type="ARBA" id="ARBA00023157"/>
    </source>
</evidence>
<keyword evidence="3" id="KW-0732">Signal</keyword>
<dbReference type="GO" id="GO:0016324">
    <property type="term" value="C:apical plasma membrane"/>
    <property type="evidence" value="ECO:0007669"/>
    <property type="project" value="TreeGrafter"/>
</dbReference>
<dbReference type="SMART" id="SM00179">
    <property type="entry name" value="EGF_CA"/>
    <property type="match status" value="2"/>
</dbReference>
<dbReference type="PROSITE" id="PS01187">
    <property type="entry name" value="EGF_CA"/>
    <property type="match status" value="1"/>
</dbReference>
<dbReference type="InterPro" id="IPR036055">
    <property type="entry name" value="LDL_receptor-like_sf"/>
</dbReference>
<dbReference type="InterPro" id="IPR001881">
    <property type="entry name" value="EGF-like_Ca-bd_dom"/>
</dbReference>
<dbReference type="SMART" id="SM00181">
    <property type="entry name" value="EGF"/>
    <property type="match status" value="2"/>
</dbReference>
<evidence type="ECO:0000256" key="1">
    <source>
        <dbReference type="ARBA" id="ARBA00022536"/>
    </source>
</evidence>
<dbReference type="Gene3D" id="4.10.400.10">
    <property type="entry name" value="Low-density Lipoprotein Receptor"/>
    <property type="match status" value="1"/>
</dbReference>
<dbReference type="PROSITE" id="PS01186">
    <property type="entry name" value="EGF_2"/>
    <property type="match status" value="1"/>
</dbReference>
<name>A0A443RY89_9ACAR</name>
<reference evidence="9 10" key="1">
    <citation type="journal article" date="2018" name="Gigascience">
        <title>Genomes of trombidid mites reveal novel predicted allergens and laterally-transferred genes associated with secondary metabolism.</title>
        <authorList>
            <person name="Dong X."/>
            <person name="Chaisiri K."/>
            <person name="Xia D."/>
            <person name="Armstrong S.D."/>
            <person name="Fang Y."/>
            <person name="Donnelly M.J."/>
            <person name="Kadowaki T."/>
            <person name="McGarry J.W."/>
            <person name="Darby A.C."/>
            <person name="Makepeace B.L."/>
        </authorList>
    </citation>
    <scope>NUCLEOTIDE SEQUENCE [LARGE SCALE GENOMIC DNA]</scope>
    <source>
        <strain evidence="9">UoL-UT</strain>
    </source>
</reference>
<dbReference type="PANTHER" id="PTHR22722:SF15">
    <property type="entry name" value="LOW-DENSITY LIPOPROTEIN RECEPTOR-RELATED"/>
    <property type="match status" value="1"/>
</dbReference>
<dbReference type="Pfam" id="PF07645">
    <property type="entry name" value="EGF_CA"/>
    <property type="match status" value="2"/>
</dbReference>
<dbReference type="GO" id="GO:0042562">
    <property type="term" value="F:hormone binding"/>
    <property type="evidence" value="ECO:0007669"/>
    <property type="project" value="TreeGrafter"/>
</dbReference>
<dbReference type="AlphaFoldDB" id="A0A443RY89"/>
<accession>A0A443RY89</accession>
<evidence type="ECO:0000256" key="5">
    <source>
        <dbReference type="ARBA" id="ARBA00022989"/>
    </source>
</evidence>
<keyword evidence="6" id="KW-1015">Disulfide bond</keyword>
<dbReference type="EMBL" id="NCKV01019875">
    <property type="protein sequence ID" value="RWS20118.1"/>
    <property type="molecule type" value="Genomic_DNA"/>
</dbReference>
<dbReference type="InterPro" id="IPR049883">
    <property type="entry name" value="NOTCH1_EGF-like"/>
</dbReference>
<dbReference type="SUPFAM" id="SSF57196">
    <property type="entry name" value="EGF/Laminin"/>
    <property type="match status" value="2"/>
</dbReference>
<keyword evidence="5" id="KW-0472">Membrane</keyword>
<dbReference type="GO" id="GO:0043235">
    <property type="term" value="C:receptor complex"/>
    <property type="evidence" value="ECO:0007669"/>
    <property type="project" value="TreeGrafter"/>
</dbReference>
<proteinExistence type="predicted"/>
<evidence type="ECO:0000313" key="10">
    <source>
        <dbReference type="Proteomes" id="UP000288716"/>
    </source>
</evidence>
<protein>
    <submittedName>
        <fullName evidence="9">Low-density lipoprotein receptor-like protein</fullName>
    </submittedName>
</protein>
<dbReference type="GO" id="GO:0005509">
    <property type="term" value="F:calcium ion binding"/>
    <property type="evidence" value="ECO:0007669"/>
    <property type="project" value="InterPro"/>
</dbReference>
<dbReference type="FunFam" id="2.10.25.10:FF:000005">
    <property type="entry name" value="Fibrillin 2"/>
    <property type="match status" value="1"/>
</dbReference>
<dbReference type="InterPro" id="IPR018097">
    <property type="entry name" value="EGF_Ca-bd_CS"/>
</dbReference>
<keyword evidence="4" id="KW-0677">Repeat</keyword>
<keyword evidence="9" id="KW-0675">Receptor</keyword>
<dbReference type="GO" id="GO:0006898">
    <property type="term" value="P:receptor-mediated endocytosis"/>
    <property type="evidence" value="ECO:0007669"/>
    <property type="project" value="TreeGrafter"/>
</dbReference>
<dbReference type="PANTHER" id="PTHR22722">
    <property type="entry name" value="LOW-DENSITY LIPOPROTEIN RECEPTOR-RELATED PROTEIN 2-RELATED"/>
    <property type="match status" value="1"/>
</dbReference>
<dbReference type="VEuPathDB" id="VectorBase:LDEU011922"/>
<keyword evidence="1" id="KW-0245">EGF-like domain</keyword>
<feature type="domain" description="EGF-like" evidence="8">
    <location>
        <begin position="51"/>
        <end position="66"/>
    </location>
</feature>
<dbReference type="InterPro" id="IPR000742">
    <property type="entry name" value="EGF"/>
</dbReference>
<evidence type="ECO:0000256" key="3">
    <source>
        <dbReference type="ARBA" id="ARBA00022729"/>
    </source>
</evidence>
<keyword evidence="9" id="KW-0449">Lipoprotein</keyword>
<keyword evidence="5" id="KW-1133">Transmembrane helix</keyword>
<comment type="caution">
    <text evidence="9">The sequence shown here is derived from an EMBL/GenBank/DDBJ whole genome shotgun (WGS) entry which is preliminary data.</text>
</comment>
<dbReference type="Gene3D" id="2.120.10.30">
    <property type="entry name" value="TolB, C-terminal domain"/>
    <property type="match status" value="1"/>
</dbReference>
<organism evidence="9 10">
    <name type="scientific">Leptotrombidium deliense</name>
    <dbReference type="NCBI Taxonomy" id="299467"/>
    <lineage>
        <taxon>Eukaryota</taxon>
        <taxon>Metazoa</taxon>
        <taxon>Ecdysozoa</taxon>
        <taxon>Arthropoda</taxon>
        <taxon>Chelicerata</taxon>
        <taxon>Arachnida</taxon>
        <taxon>Acari</taxon>
        <taxon>Acariformes</taxon>
        <taxon>Trombidiformes</taxon>
        <taxon>Prostigmata</taxon>
        <taxon>Anystina</taxon>
        <taxon>Parasitengona</taxon>
        <taxon>Trombiculoidea</taxon>
        <taxon>Trombiculidae</taxon>
        <taxon>Leptotrombidium</taxon>
    </lineage>
</organism>
<keyword evidence="10" id="KW-1185">Reference proteome</keyword>
<sequence length="175" mass="20221">MSRMKRVTVCDGLDDCGDNSDEPKSCGVNECETTDHKCHHICVDTLIGYYCECFSGYRINKNTALCMDINECEENALKCLSRKCYNTEGSFECDCGDPRQLSPIFPCKYKIDERPKILFATRNDIRIADFSFYMQRTRQTSVIHEHFKGAVALDYNLRSNYLLWSDVELKKIYIG</sequence>
<keyword evidence="2" id="KW-0812">Transmembrane</keyword>
<dbReference type="STRING" id="299467.A0A443RY89"/>
<dbReference type="OrthoDB" id="19606at2759"/>